<sequence>MDSSNNQLYALIIRAILNHEDYSDLKENELSKKAATKKAPKSSGLIRPVVPIMALNLTGMKPRSNSQSHVWGSNGPKNYELAEIFRQIVGFSDVEHQRIVQENETCLSYSLNISIESTGILGVPQKYLVQLSKSDDKTNVIEEQFVDGTESFIVNLPHGRRSIVRLSPTWCGLEASTASAPPSPGGGSVVSSCSQYSPASIASTSNVSNESIEVPDKSMGSRKFSHPPKLSIPHHDEEHSVVARSISASLVKSPLVQRSGSFLKKWVRGYGRSNSYVTIRVKNLAIDETQSLRIPSSPPAKVSFTLKKSHIMKEDTKGLEISELLTLLRFIRTLTLETRSGELSDGTTTDDASLAIPDLDTITLALATEEIIRRVASCYNFSRMTVDLLSAGIILEEGKGNLRKISESNIAADLREHFLRLRSCALIAENKPQECKAASFLAEAIVAATEALIRSVSVELFFPIKRSFGDEFQSFSFLISPIIDIVKLSLWDSHYQSEVGGRLQSTITRMFQNAVQAGVAIWLHEELFCTRSNSVTSATNTIAKMSIAELCDLIDQLHLALKQVGPIYEAFFERVCFPYIRKVLQIIDDPLSVTCQSCLNEHLRVLNPRDTEELVTFTKSSMKLFDALGEFAEMTKLFGERCAVQNFEPWFEQAAIFWSSSWRLVYMDFIRKCVDESRMGMHESYMISSSTISDQDQRDFVAECKQGVELHDSTVNILAFCKALCDDFIRLRAQHRCILLLGSLQITAILVDCLGSFVAQVLNQLKMSPSPCKMIQTANGIEHASTHLAQNFERFLDIPRLVEALGEESERGQAISSIKHMMSSARARCRAIADQIIESWCNQKNDCIRRYCSLITKSSDAPKKTLGCYFRQVFTNEPEDQLLVFLDKTCRQLHERVLPRLYATARMTLWNQAREIIEKQLLPGQPSEYYQNIDKACESICHILQVDWNEEHSSLRRKLHINRAETLELILQYYGSLAERTMIACQQRPASPTPRVCLRIGYIHSTNRQILLHIHVLCAYDIPVLDALTQSSDPYLRLELYPHCFFPLTQYPAVTTETKKQTLNPKWNEVFQIAVPDELFFTNGVCLCLTILDHDIMSYNDLAGQAFLPLARMVKLKSLSSKQLPSPLVVPLLFHCPNMPSSSSQYNEHFQILEQRSKKDSMAREVTTYEKYLRDYRILPPSAHDEKDEWSKGLKETLTTIARSKHSQLRNAVNNIL</sequence>
<evidence type="ECO:0000313" key="6">
    <source>
        <dbReference type="Proteomes" id="UP001201812"/>
    </source>
</evidence>
<proteinExistence type="inferred from homology"/>
<dbReference type="InterPro" id="IPR000008">
    <property type="entry name" value="C2_dom"/>
</dbReference>
<keyword evidence="6" id="KW-1185">Reference proteome</keyword>
<accession>A0AAD4N745</accession>
<evidence type="ECO:0000256" key="1">
    <source>
        <dbReference type="ARBA" id="ARBA00005823"/>
    </source>
</evidence>
<keyword evidence="2" id="KW-0268">Exocytosis</keyword>
<dbReference type="PANTHER" id="PTHR45999:SF4">
    <property type="entry name" value="UNC-13-4A, ISOFORM B"/>
    <property type="match status" value="1"/>
</dbReference>
<evidence type="ECO:0000259" key="4">
    <source>
        <dbReference type="PROSITE" id="PS50004"/>
    </source>
</evidence>
<evidence type="ECO:0000256" key="3">
    <source>
        <dbReference type="SAM" id="MobiDB-lite"/>
    </source>
</evidence>
<dbReference type="PROSITE" id="PS50004">
    <property type="entry name" value="C2"/>
    <property type="match status" value="1"/>
</dbReference>
<organism evidence="5 6">
    <name type="scientific">Ditylenchus destructor</name>
    <dbReference type="NCBI Taxonomy" id="166010"/>
    <lineage>
        <taxon>Eukaryota</taxon>
        <taxon>Metazoa</taxon>
        <taxon>Ecdysozoa</taxon>
        <taxon>Nematoda</taxon>
        <taxon>Chromadorea</taxon>
        <taxon>Rhabditida</taxon>
        <taxon>Tylenchina</taxon>
        <taxon>Tylenchomorpha</taxon>
        <taxon>Sphaerularioidea</taxon>
        <taxon>Anguinidae</taxon>
        <taxon>Anguininae</taxon>
        <taxon>Ditylenchus</taxon>
    </lineage>
</organism>
<evidence type="ECO:0000313" key="5">
    <source>
        <dbReference type="EMBL" id="KAI1713558.1"/>
    </source>
</evidence>
<dbReference type="Proteomes" id="UP001201812">
    <property type="component" value="Unassembled WGS sequence"/>
</dbReference>
<reference evidence="5" key="1">
    <citation type="submission" date="2022-01" db="EMBL/GenBank/DDBJ databases">
        <title>Genome Sequence Resource for Two Populations of Ditylenchus destructor, the Migratory Endoparasitic Phytonematode.</title>
        <authorList>
            <person name="Zhang H."/>
            <person name="Lin R."/>
            <person name="Xie B."/>
        </authorList>
    </citation>
    <scope>NUCLEOTIDE SEQUENCE</scope>
    <source>
        <strain evidence="5">BazhouSP</strain>
    </source>
</reference>
<name>A0AAD4N745_9BILA</name>
<dbReference type="EMBL" id="JAKKPZ010000015">
    <property type="protein sequence ID" value="KAI1713558.1"/>
    <property type="molecule type" value="Genomic_DNA"/>
</dbReference>
<dbReference type="GO" id="GO:0099503">
    <property type="term" value="C:secretory vesicle"/>
    <property type="evidence" value="ECO:0007669"/>
    <property type="project" value="TreeGrafter"/>
</dbReference>
<dbReference type="AlphaFoldDB" id="A0AAD4N745"/>
<feature type="domain" description="C2" evidence="4">
    <location>
        <begin position="992"/>
        <end position="1123"/>
    </location>
</feature>
<dbReference type="SMART" id="SM00239">
    <property type="entry name" value="C2"/>
    <property type="match status" value="1"/>
</dbReference>
<dbReference type="InterPro" id="IPR052095">
    <property type="entry name" value="UNC-13_domain"/>
</dbReference>
<comment type="caution">
    <text evidence="5">The sequence shown here is derived from an EMBL/GenBank/DDBJ whole genome shotgun (WGS) entry which is preliminary data.</text>
</comment>
<comment type="similarity">
    <text evidence="1">Belongs to the unc-13 family.</text>
</comment>
<dbReference type="InterPro" id="IPR035892">
    <property type="entry name" value="C2_domain_sf"/>
</dbReference>
<dbReference type="PANTHER" id="PTHR45999">
    <property type="entry name" value="UNC-13-4A, ISOFORM B"/>
    <property type="match status" value="1"/>
</dbReference>
<dbReference type="Gene3D" id="2.60.40.150">
    <property type="entry name" value="C2 domain"/>
    <property type="match status" value="1"/>
</dbReference>
<feature type="region of interest" description="Disordered" evidence="3">
    <location>
        <begin position="205"/>
        <end position="233"/>
    </location>
</feature>
<gene>
    <name evidence="5" type="ORF">DdX_09076</name>
</gene>
<dbReference type="Pfam" id="PF00168">
    <property type="entry name" value="C2"/>
    <property type="match status" value="1"/>
</dbReference>
<protein>
    <submittedName>
        <fullName evidence="5">C2 domain-containing protein</fullName>
    </submittedName>
</protein>
<dbReference type="GO" id="GO:0006887">
    <property type="term" value="P:exocytosis"/>
    <property type="evidence" value="ECO:0007669"/>
    <property type="project" value="UniProtKB-KW"/>
</dbReference>
<dbReference type="SUPFAM" id="SSF49562">
    <property type="entry name" value="C2 domain (Calcium/lipid-binding domain, CaLB)"/>
    <property type="match status" value="1"/>
</dbReference>
<evidence type="ECO:0000256" key="2">
    <source>
        <dbReference type="ARBA" id="ARBA00022483"/>
    </source>
</evidence>